<dbReference type="Gene3D" id="1.10.10.10">
    <property type="entry name" value="Winged helix-like DNA-binding domain superfamily/Winged helix DNA-binding domain"/>
    <property type="match status" value="1"/>
</dbReference>
<dbReference type="InterPro" id="IPR036390">
    <property type="entry name" value="WH_DNA-bd_sf"/>
</dbReference>
<dbReference type="EMBL" id="DAAXRP010000028">
    <property type="protein sequence ID" value="HAG2284705.1"/>
    <property type="molecule type" value="Genomic_DNA"/>
</dbReference>
<comment type="similarity">
    <text evidence="1">Belongs to the LysR transcriptional regulatory family.</text>
</comment>
<dbReference type="InterPro" id="IPR000847">
    <property type="entry name" value="LysR_HTH_N"/>
</dbReference>
<name>A0A754E3G5_SALER</name>
<gene>
    <name evidence="6" type="ORF">G5T75_002727</name>
    <name evidence="7" type="ORF">G8W61_005099</name>
</gene>
<evidence type="ECO:0000313" key="7">
    <source>
        <dbReference type="EMBL" id="HAG2284705.1"/>
    </source>
</evidence>
<sequence>MKRDEIADLMAFVAVAEERSFTRAAARLGMAQSALSQIVRRTEERLGLRLLTRTTRSVVPTEAGEHLLSVLGPMLNDLNSALTSLGDLRDRPSGTIRITTVEHAAKTILLPAMRTLLKSHPDINVQLLIDYGLTDVVSERFDAGVRLGGEMDKDMIAVRIGPDIPMAIVGAPDYLSRKGIPVSVAHLVDHQAINLYLPSSGTANRWRLMRGGREVRVRMEGQLLLNTIDLILDAAIDGHGLAYLPYDQVQQAIQEKKLTRVLEKFTPDLPGYHLYYPHRRHAGSAFSLLIDVLRYKGDV</sequence>
<dbReference type="GO" id="GO:0006351">
    <property type="term" value="P:DNA-templated transcription"/>
    <property type="evidence" value="ECO:0007669"/>
    <property type="project" value="TreeGrafter"/>
</dbReference>
<comment type="caution">
    <text evidence="6">The sequence shown here is derived from an EMBL/GenBank/DDBJ whole genome shotgun (WGS) entry which is preliminary data.</text>
</comment>
<dbReference type="Pfam" id="PF00126">
    <property type="entry name" value="HTH_1"/>
    <property type="match status" value="1"/>
</dbReference>
<dbReference type="CDD" id="cd08474">
    <property type="entry name" value="PBP2_CrgA_like_5"/>
    <property type="match status" value="1"/>
</dbReference>
<organism evidence="6">
    <name type="scientific">Salmonella enterica</name>
    <name type="common">Salmonella choleraesuis</name>
    <dbReference type="NCBI Taxonomy" id="28901"/>
    <lineage>
        <taxon>Bacteria</taxon>
        <taxon>Pseudomonadati</taxon>
        <taxon>Pseudomonadota</taxon>
        <taxon>Gammaproteobacteria</taxon>
        <taxon>Enterobacterales</taxon>
        <taxon>Enterobacteriaceae</taxon>
        <taxon>Salmonella</taxon>
    </lineage>
</organism>
<dbReference type="GO" id="GO:0003700">
    <property type="term" value="F:DNA-binding transcription factor activity"/>
    <property type="evidence" value="ECO:0007669"/>
    <property type="project" value="InterPro"/>
</dbReference>
<accession>A0A754E3G5</accession>
<dbReference type="PROSITE" id="PS50931">
    <property type="entry name" value="HTH_LYSR"/>
    <property type="match status" value="1"/>
</dbReference>
<dbReference type="GO" id="GO:0043565">
    <property type="term" value="F:sequence-specific DNA binding"/>
    <property type="evidence" value="ECO:0007669"/>
    <property type="project" value="TreeGrafter"/>
</dbReference>
<dbReference type="Pfam" id="PF03466">
    <property type="entry name" value="LysR_substrate"/>
    <property type="match status" value="1"/>
</dbReference>
<feature type="domain" description="HTH lysR-type" evidence="5">
    <location>
        <begin position="4"/>
        <end position="61"/>
    </location>
</feature>
<keyword evidence="4" id="KW-0804">Transcription</keyword>
<dbReference type="Gene3D" id="3.40.190.290">
    <property type="match status" value="1"/>
</dbReference>
<reference evidence="6" key="2">
    <citation type="submission" date="2020-02" db="EMBL/GenBank/DDBJ databases">
        <authorList>
            <consortium name="NCBI Pathogen Detection Project"/>
        </authorList>
    </citation>
    <scope>NUCLEOTIDE SEQUENCE</scope>
    <source>
        <strain evidence="7">MA.CK_94/00001630</strain>
        <strain evidence="6">MA.MZ045</strain>
    </source>
</reference>
<dbReference type="InterPro" id="IPR005119">
    <property type="entry name" value="LysR_subst-bd"/>
</dbReference>
<dbReference type="PANTHER" id="PTHR30537">
    <property type="entry name" value="HTH-TYPE TRANSCRIPTIONAL REGULATOR"/>
    <property type="match status" value="1"/>
</dbReference>
<keyword evidence="2" id="KW-0805">Transcription regulation</keyword>
<dbReference type="PRINTS" id="PR00039">
    <property type="entry name" value="HTHLYSR"/>
</dbReference>
<evidence type="ECO:0000256" key="3">
    <source>
        <dbReference type="ARBA" id="ARBA00023125"/>
    </source>
</evidence>
<dbReference type="FunFam" id="1.10.10.10:FF:000001">
    <property type="entry name" value="LysR family transcriptional regulator"/>
    <property type="match status" value="1"/>
</dbReference>
<dbReference type="InterPro" id="IPR058163">
    <property type="entry name" value="LysR-type_TF_proteobact-type"/>
</dbReference>
<protein>
    <submittedName>
        <fullName evidence="6">LysR family transcriptional regulator</fullName>
    </submittedName>
</protein>
<evidence type="ECO:0000256" key="2">
    <source>
        <dbReference type="ARBA" id="ARBA00023015"/>
    </source>
</evidence>
<dbReference type="FunFam" id="3.40.190.290:FF:000012">
    <property type="entry name" value="Transcriptional regulator, LysR family"/>
    <property type="match status" value="1"/>
</dbReference>
<dbReference type="EMBL" id="DAAWNC010000005">
    <property type="protein sequence ID" value="HAF8578813.1"/>
    <property type="molecule type" value="Genomic_DNA"/>
</dbReference>
<dbReference type="InterPro" id="IPR036388">
    <property type="entry name" value="WH-like_DNA-bd_sf"/>
</dbReference>
<dbReference type="AlphaFoldDB" id="A0A754E3G5"/>
<evidence type="ECO:0000313" key="6">
    <source>
        <dbReference type="EMBL" id="HAF8578813.1"/>
    </source>
</evidence>
<evidence type="ECO:0000256" key="1">
    <source>
        <dbReference type="ARBA" id="ARBA00009437"/>
    </source>
</evidence>
<reference evidence="6" key="1">
    <citation type="journal article" date="2018" name="Genome Biol.">
        <title>SKESA: strategic k-mer extension for scrupulous assemblies.</title>
        <authorList>
            <person name="Souvorov A."/>
            <person name="Agarwala R."/>
            <person name="Lipman D.J."/>
        </authorList>
    </citation>
    <scope>NUCLEOTIDE SEQUENCE</scope>
    <source>
        <strain evidence="7">MA.CK_94/00001630</strain>
        <strain evidence="6">MA.MZ045</strain>
    </source>
</reference>
<dbReference type="RefSeq" id="WP_079791410.1">
    <property type="nucleotide sequence ID" value="NZ_MXLQ01000004.1"/>
</dbReference>
<evidence type="ECO:0000259" key="5">
    <source>
        <dbReference type="PROSITE" id="PS50931"/>
    </source>
</evidence>
<proteinExistence type="inferred from homology"/>
<keyword evidence="3" id="KW-0238">DNA-binding</keyword>
<dbReference type="SUPFAM" id="SSF53850">
    <property type="entry name" value="Periplasmic binding protein-like II"/>
    <property type="match status" value="1"/>
</dbReference>
<evidence type="ECO:0000256" key="4">
    <source>
        <dbReference type="ARBA" id="ARBA00023163"/>
    </source>
</evidence>
<dbReference type="SUPFAM" id="SSF46785">
    <property type="entry name" value="Winged helix' DNA-binding domain"/>
    <property type="match status" value="1"/>
</dbReference>
<dbReference type="PANTHER" id="PTHR30537:SF1">
    <property type="entry name" value="HTH-TYPE TRANSCRIPTIONAL REGULATOR PGRR"/>
    <property type="match status" value="1"/>
</dbReference>